<comment type="caution">
    <text evidence="2">The sequence shown here is derived from an EMBL/GenBank/DDBJ whole genome shotgun (WGS) entry which is preliminary data.</text>
</comment>
<evidence type="ECO:0000313" key="2">
    <source>
        <dbReference type="EMBL" id="RAJ73922.1"/>
    </source>
</evidence>
<dbReference type="AlphaFoldDB" id="A0A327VIK3"/>
<reference evidence="2 3" key="1">
    <citation type="submission" date="2018-06" db="EMBL/GenBank/DDBJ databases">
        <title>Genomic Encyclopedia of Archaeal and Bacterial Type Strains, Phase II (KMG-II): from individual species to whole genera.</title>
        <authorList>
            <person name="Goeker M."/>
        </authorList>
    </citation>
    <scope>NUCLEOTIDE SEQUENCE [LARGE SCALE GENOMIC DNA]</scope>
    <source>
        <strain evidence="2 3">DSM 29821</strain>
    </source>
</reference>
<dbReference type="Gene3D" id="3.40.710.10">
    <property type="entry name" value="DD-peptidase/beta-lactamase superfamily"/>
    <property type="match status" value="1"/>
</dbReference>
<gene>
    <name evidence="2" type="ORF">CLV59_11141</name>
</gene>
<keyword evidence="3" id="KW-1185">Reference proteome</keyword>
<dbReference type="SUPFAM" id="SSF56601">
    <property type="entry name" value="beta-lactamase/transpeptidase-like"/>
    <property type="match status" value="1"/>
</dbReference>
<dbReference type="OrthoDB" id="1185352at2"/>
<sequence length="380" mass="43200">MPYSLTYLYRCLCWNIPRITDYQRFPSAPVNNGPNTTPLEYGPAYPLPAQWQWKHRGLPVAGSPTNFLTDTGTTAFLILQHGKIIEEQYFNGYNADAVNTSFSVAKSITSALVGIAIREGAIGSVQDSMAAYLPEFDRQGYRDITIEHLLQMRSGLAYREGVTPWSDDGLVYYGLDLRKQALKARLEYTPGTAYHYCNYNLLLLGMILERTTGMPVAQYLSERVWQPMGAEMPASWSTDSRPSHFAKMESGINTTARSFAQFGQLYLQQGYMNGQQIIPADWIQASVKAPAEKADTARFMSRMVPPLCKWSAAPHGYYGYLWWGYQIDPHNFDYFAMGVKGQFIYVCPRKQAVIVRFGKQWGKIDWWPELFKQIADTLEN</sequence>
<accession>A0A327VIK3</accession>
<organism evidence="2 3">
    <name type="scientific">Chitinophaga dinghuensis</name>
    <dbReference type="NCBI Taxonomy" id="1539050"/>
    <lineage>
        <taxon>Bacteria</taxon>
        <taxon>Pseudomonadati</taxon>
        <taxon>Bacteroidota</taxon>
        <taxon>Chitinophagia</taxon>
        <taxon>Chitinophagales</taxon>
        <taxon>Chitinophagaceae</taxon>
        <taxon>Chitinophaga</taxon>
    </lineage>
</organism>
<dbReference type="PANTHER" id="PTHR43283">
    <property type="entry name" value="BETA-LACTAMASE-RELATED"/>
    <property type="match status" value="1"/>
</dbReference>
<protein>
    <submittedName>
        <fullName evidence="2">CubicO group peptidase (Beta-lactamase class C family)</fullName>
    </submittedName>
</protein>
<dbReference type="RefSeq" id="WP_111595157.1">
    <property type="nucleotide sequence ID" value="NZ_QLMA01000011.1"/>
</dbReference>
<name>A0A327VIK3_9BACT</name>
<evidence type="ECO:0000259" key="1">
    <source>
        <dbReference type="Pfam" id="PF00144"/>
    </source>
</evidence>
<dbReference type="InterPro" id="IPR001466">
    <property type="entry name" value="Beta-lactam-related"/>
</dbReference>
<feature type="domain" description="Beta-lactamase-related" evidence="1">
    <location>
        <begin position="74"/>
        <end position="362"/>
    </location>
</feature>
<proteinExistence type="predicted"/>
<dbReference type="Pfam" id="PF00144">
    <property type="entry name" value="Beta-lactamase"/>
    <property type="match status" value="1"/>
</dbReference>
<dbReference type="PANTHER" id="PTHR43283:SF7">
    <property type="entry name" value="BETA-LACTAMASE-RELATED DOMAIN-CONTAINING PROTEIN"/>
    <property type="match status" value="1"/>
</dbReference>
<evidence type="ECO:0000313" key="3">
    <source>
        <dbReference type="Proteomes" id="UP000249819"/>
    </source>
</evidence>
<dbReference type="EMBL" id="QLMA01000011">
    <property type="protein sequence ID" value="RAJ73922.1"/>
    <property type="molecule type" value="Genomic_DNA"/>
</dbReference>
<dbReference type="InterPro" id="IPR012338">
    <property type="entry name" value="Beta-lactam/transpept-like"/>
</dbReference>
<dbReference type="Proteomes" id="UP000249819">
    <property type="component" value="Unassembled WGS sequence"/>
</dbReference>
<dbReference type="InterPro" id="IPR050789">
    <property type="entry name" value="Diverse_Enzym_Activities"/>
</dbReference>